<dbReference type="SUPFAM" id="SSF54373">
    <property type="entry name" value="FAD-linked reductases, C-terminal domain"/>
    <property type="match status" value="1"/>
</dbReference>
<dbReference type="InterPro" id="IPR036188">
    <property type="entry name" value="FAD/NAD-bd_sf"/>
</dbReference>
<feature type="domain" description="FAD dependent oxidoreductase" evidence="1">
    <location>
        <begin position="4"/>
        <end position="324"/>
    </location>
</feature>
<dbReference type="Pfam" id="PF01266">
    <property type="entry name" value="DAO"/>
    <property type="match status" value="1"/>
</dbReference>
<dbReference type="EMBL" id="JACXXH010000009">
    <property type="protein sequence ID" value="MBD3864644.1"/>
    <property type="molecule type" value="Genomic_DNA"/>
</dbReference>
<dbReference type="InterPro" id="IPR006076">
    <property type="entry name" value="FAD-dep_OxRdtase"/>
</dbReference>
<dbReference type="Gene3D" id="3.30.9.10">
    <property type="entry name" value="D-Amino Acid Oxidase, subunit A, domain 2"/>
    <property type="match status" value="1"/>
</dbReference>
<proteinExistence type="predicted"/>
<sequence>MKVDYIIVGCGLAGVSFGEKLEAKNKSFVVFEDSSQQSSIVAGGLYNPVTLKRFTPVWKSEEQLQTALPVYNQLEKEYNVTLDYKIPVRRRFTSLEEQNNWFEASDKVGLKPFLNTTLIDNNNPKIDAQFKLGEVLSTGRLDTKLLVEKYRADLETKNCLIEESFDYDALSIGHDCVIYKNINAKHIVFAEGFGLKQNPYFNNLPLGGTKGQLLTIHAPDLKLDYVLKSSVFVIPLGNHNYRVGSTYEQKDKTNTITSEARDMLLDKLKTFIKCDFEVLTQVAGVRPTVKDRKPLVGGHQTFKNMYIFNGLGSRGVMIAPYVANQLYNFIENNVAIDAEIDCSRFY</sequence>
<evidence type="ECO:0000313" key="3">
    <source>
        <dbReference type="Proteomes" id="UP000627521"/>
    </source>
</evidence>
<accession>A0ABR8M0A8</accession>
<dbReference type="SUPFAM" id="SSF51971">
    <property type="entry name" value="Nucleotide-binding domain"/>
    <property type="match status" value="1"/>
</dbReference>
<dbReference type="Proteomes" id="UP000627521">
    <property type="component" value="Unassembled WGS sequence"/>
</dbReference>
<dbReference type="PANTHER" id="PTHR13847">
    <property type="entry name" value="SARCOSINE DEHYDROGENASE-RELATED"/>
    <property type="match status" value="1"/>
</dbReference>
<keyword evidence="3" id="KW-1185">Reference proteome</keyword>
<name>A0ABR8M0A8_9FLAO</name>
<gene>
    <name evidence="2" type="ORF">IEG06_14400</name>
</gene>
<protein>
    <submittedName>
        <fullName evidence="2">FAD-binding oxidoreductase</fullName>
    </submittedName>
</protein>
<comment type="caution">
    <text evidence="2">The sequence shown here is derived from an EMBL/GenBank/DDBJ whole genome shotgun (WGS) entry which is preliminary data.</text>
</comment>
<reference evidence="2 3" key="1">
    <citation type="submission" date="2020-09" db="EMBL/GenBank/DDBJ databases">
        <title>Bacillus nautilus sp. nov., Chryseoglobus crepusculi sp. nov, and Psychrobacter noctis sp. nov., isolated from deep-sea sponges from the equatorial Atlantic.</title>
        <authorList>
            <person name="Stennett H.L."/>
            <person name="Williams S.E."/>
        </authorList>
    </citation>
    <scope>NUCLEOTIDE SEQUENCE [LARGE SCALE GENOMIC DNA]</scope>
    <source>
        <strain evidence="2 3">28M-24</strain>
    </source>
</reference>
<dbReference type="RefSeq" id="WP_191100600.1">
    <property type="nucleotide sequence ID" value="NZ_JACXXF010000009.1"/>
</dbReference>
<evidence type="ECO:0000259" key="1">
    <source>
        <dbReference type="Pfam" id="PF01266"/>
    </source>
</evidence>
<organism evidence="2 3">
    <name type="scientific">Olleya marilimosa</name>
    <dbReference type="NCBI Taxonomy" id="272164"/>
    <lineage>
        <taxon>Bacteria</taxon>
        <taxon>Pseudomonadati</taxon>
        <taxon>Bacteroidota</taxon>
        <taxon>Flavobacteriia</taxon>
        <taxon>Flavobacteriales</taxon>
        <taxon>Flavobacteriaceae</taxon>
    </lineage>
</organism>
<evidence type="ECO:0000313" key="2">
    <source>
        <dbReference type="EMBL" id="MBD3864644.1"/>
    </source>
</evidence>
<dbReference type="Gene3D" id="3.50.50.60">
    <property type="entry name" value="FAD/NAD(P)-binding domain"/>
    <property type="match status" value="1"/>
</dbReference>